<keyword evidence="10" id="KW-1185">Reference proteome</keyword>
<dbReference type="Proteomes" id="UP000307943">
    <property type="component" value="Unassembled WGS sequence"/>
</dbReference>
<feature type="transmembrane region" description="Helical" evidence="7">
    <location>
        <begin position="189"/>
        <end position="209"/>
    </location>
</feature>
<sequence>MNYFLILLAVTTLVLWLPYPKISLLKKVMSTATIAFAIALPATGLISQLLTMSTYEPVSIVVTATGQKSDQSEGTEVWIQGVSVDGKWFHAKDIFDKKAQWIEKDGALGWRDYEQPNGLASSINGTLPNGKQRSIVFDTNKWRGIVKYELNGSTKIEDLFVPTDNTTDKSFGIEHSENQSKKISGNQRILIFAVSFFISISIIALMFYFDGRRNKNGNISTPIEKEAHLIWPDLLRILCIFAVVWIHTSSNVYNNFTNNMSTWYWYLYINAATCFAVPVFYMLSGAFLIGKRESIHSVVTKRIKRIVIPLFVWSFIYILLRKYSLHEDVNILSASVRMLFSSQYSHLWFMYPLLGLYFLLPLIRKAYYEWDTNLKKYAFLLIIIIPLLLTTIIGYTTKTVPLPSFAFGFPELGIFIIGKLIIDNKHKLLGKVWLAWITVFIGFSGVVLSSYYLSLKIGYPDKTFLGGYGTVPVFIFATSVFVLLMLLEDKLQKISLVLKNWIMSLSKLTMGIYYVHMLAIYYVGNRKLGIISFTNNADGSINMFLGALMYFVFSAMFVFVLSKIPFFKKLV</sequence>
<dbReference type="Pfam" id="PF01757">
    <property type="entry name" value="Acyl_transf_3"/>
    <property type="match status" value="1"/>
</dbReference>
<dbReference type="PANTHER" id="PTHR40074:SF2">
    <property type="entry name" value="O-ACETYLTRANSFERASE WECH"/>
    <property type="match status" value="1"/>
</dbReference>
<evidence type="ECO:0000256" key="2">
    <source>
        <dbReference type="ARBA" id="ARBA00007400"/>
    </source>
</evidence>
<keyword evidence="5 7" id="KW-1133">Transmembrane helix</keyword>
<proteinExistence type="inferred from homology"/>
<feature type="transmembrane region" description="Helical" evidence="7">
    <location>
        <begin position="544"/>
        <end position="562"/>
    </location>
</feature>
<dbReference type="PANTHER" id="PTHR40074">
    <property type="entry name" value="O-ACETYLTRANSFERASE WECH"/>
    <property type="match status" value="1"/>
</dbReference>
<name>A0A5C4SX16_9BACL</name>
<feature type="transmembrane region" description="Helical" evidence="7">
    <location>
        <begin position="465"/>
        <end position="487"/>
    </location>
</feature>
<evidence type="ECO:0000259" key="8">
    <source>
        <dbReference type="Pfam" id="PF01757"/>
    </source>
</evidence>
<protein>
    <submittedName>
        <fullName evidence="9">Acyltransferase</fullName>
    </submittedName>
</protein>
<evidence type="ECO:0000313" key="9">
    <source>
        <dbReference type="EMBL" id="TNJ59764.1"/>
    </source>
</evidence>
<keyword evidence="3" id="KW-1003">Cell membrane</keyword>
<dbReference type="EMBL" id="VDCQ01000090">
    <property type="protein sequence ID" value="TNJ59764.1"/>
    <property type="molecule type" value="Genomic_DNA"/>
</dbReference>
<dbReference type="AlphaFoldDB" id="A0A5C4SX16"/>
<dbReference type="InterPro" id="IPR002656">
    <property type="entry name" value="Acyl_transf_3_dom"/>
</dbReference>
<keyword evidence="9" id="KW-0012">Acyltransferase</keyword>
<evidence type="ECO:0000256" key="4">
    <source>
        <dbReference type="ARBA" id="ARBA00022692"/>
    </source>
</evidence>
<dbReference type="OrthoDB" id="9810469at2"/>
<evidence type="ECO:0000256" key="1">
    <source>
        <dbReference type="ARBA" id="ARBA00004651"/>
    </source>
</evidence>
<feature type="transmembrane region" description="Helical" evidence="7">
    <location>
        <begin position="377"/>
        <end position="396"/>
    </location>
</feature>
<feature type="transmembrane region" description="Helical" evidence="7">
    <location>
        <begin position="347"/>
        <end position="365"/>
    </location>
</feature>
<comment type="similarity">
    <text evidence="2">Belongs to the acyltransferase 3 family.</text>
</comment>
<dbReference type="GO" id="GO:0005886">
    <property type="term" value="C:plasma membrane"/>
    <property type="evidence" value="ECO:0007669"/>
    <property type="project" value="UniProtKB-SubCell"/>
</dbReference>
<keyword evidence="9" id="KW-0808">Transferase</keyword>
<feature type="transmembrane region" description="Helical" evidence="7">
    <location>
        <begin position="434"/>
        <end position="453"/>
    </location>
</feature>
<evidence type="ECO:0000256" key="7">
    <source>
        <dbReference type="SAM" id="Phobius"/>
    </source>
</evidence>
<feature type="transmembrane region" description="Helical" evidence="7">
    <location>
        <begin position="508"/>
        <end position="524"/>
    </location>
</feature>
<dbReference type="GO" id="GO:0016413">
    <property type="term" value="F:O-acetyltransferase activity"/>
    <property type="evidence" value="ECO:0007669"/>
    <property type="project" value="TreeGrafter"/>
</dbReference>
<comment type="subcellular location">
    <subcellularLocation>
        <location evidence="1">Cell membrane</location>
        <topology evidence="1">Multi-pass membrane protein</topology>
    </subcellularLocation>
</comment>
<feature type="transmembrane region" description="Helical" evidence="7">
    <location>
        <begin position="302"/>
        <end position="320"/>
    </location>
</feature>
<feature type="transmembrane region" description="Helical" evidence="7">
    <location>
        <begin position="267"/>
        <end position="290"/>
    </location>
</feature>
<evidence type="ECO:0000256" key="5">
    <source>
        <dbReference type="ARBA" id="ARBA00022989"/>
    </source>
</evidence>
<feature type="domain" description="Acyltransferase 3" evidence="8">
    <location>
        <begin position="230"/>
        <end position="561"/>
    </location>
</feature>
<comment type="caution">
    <text evidence="9">The sequence shown here is derived from an EMBL/GenBank/DDBJ whole genome shotgun (WGS) entry which is preliminary data.</text>
</comment>
<gene>
    <name evidence="9" type="ORF">FE784_36955</name>
</gene>
<organism evidence="9 10">
    <name type="scientific">Paenibacillus hemerocallicola</name>
    <dbReference type="NCBI Taxonomy" id="1172614"/>
    <lineage>
        <taxon>Bacteria</taxon>
        <taxon>Bacillati</taxon>
        <taxon>Bacillota</taxon>
        <taxon>Bacilli</taxon>
        <taxon>Bacillales</taxon>
        <taxon>Paenibacillaceae</taxon>
        <taxon>Paenibacillus</taxon>
    </lineage>
</organism>
<evidence type="ECO:0000256" key="6">
    <source>
        <dbReference type="ARBA" id="ARBA00023136"/>
    </source>
</evidence>
<dbReference type="RefSeq" id="WP_139607268.1">
    <property type="nucleotide sequence ID" value="NZ_VDCQ01000090.1"/>
</dbReference>
<dbReference type="GO" id="GO:0009246">
    <property type="term" value="P:enterobacterial common antigen biosynthetic process"/>
    <property type="evidence" value="ECO:0007669"/>
    <property type="project" value="TreeGrafter"/>
</dbReference>
<keyword evidence="4 7" id="KW-0812">Transmembrane</keyword>
<keyword evidence="6 7" id="KW-0472">Membrane</keyword>
<evidence type="ECO:0000313" key="10">
    <source>
        <dbReference type="Proteomes" id="UP000307943"/>
    </source>
</evidence>
<reference evidence="9 10" key="1">
    <citation type="submission" date="2019-05" db="EMBL/GenBank/DDBJ databases">
        <title>We sequenced the genome of Paenibacillus hemerocallicola KCTC 33185 for further insight into its adaptation and study the phylogeny of Paenibacillus.</title>
        <authorList>
            <person name="Narsing Rao M.P."/>
        </authorList>
    </citation>
    <scope>NUCLEOTIDE SEQUENCE [LARGE SCALE GENOMIC DNA]</scope>
    <source>
        <strain evidence="9 10">KCTC 33185</strain>
    </source>
</reference>
<evidence type="ECO:0000256" key="3">
    <source>
        <dbReference type="ARBA" id="ARBA00022475"/>
    </source>
</evidence>
<accession>A0A5C4SX16</accession>